<reference evidence="2" key="1">
    <citation type="submission" date="2020-04" db="EMBL/GenBank/DDBJ databases">
        <authorList>
            <person name="Zhang T."/>
        </authorList>
    </citation>
    <scope>NUCLEOTIDE SEQUENCE</scope>
    <source>
        <strain evidence="2">HKST-UBA14</strain>
    </source>
</reference>
<sequence length="1666" mass="172411">MDPATFYTIAAEESRGVCPAVDGGTNDDDSTVNGVITVQSNQTWTVEESSQGLMDCTGLDIIVKSTYTLTLAPFKNTNDVYTDDYIAHIKADNFTVESGAFVSSNELGYPGGNGSNTYATNVYYGYGPGGGSGNVNSSSYSGSGGSYGGEGIPGTTIMPAAEVYGTPREPSWLGSGGGMRASWGPGGAGGGGIILEITGTVDNDGTISADGQNSPGQLSGGGSGGSIWIDTATITGTGSITADAGDGGYYSGNYRGSGAGGRVLVEYSVNSYTGSIQANKGATSTVGDPENGTALRIDKNNTHMYISKSQRWQPLSATTFEDWFADITDITIDNSSTLYLDSTNKDQNSGAVGWDISVDNLTLGSGSSIDASELGYHGGDGNNSGGVNVYYGYGPGGGFGGVNSSSVAGAGASYGGRGSSISTVSELYGDPANPVHPGSGGGMRAVYGPGGAGGGAIKLTVSGTFAINGDIHADGQNSPGTISGGGSGGSVWIDAGTITGSGTISADGGDSGLYSGNYRGSGGGGRITLEYLNSSYTGNVTVDGGIATVYGVPDDGTLVYINNTTNELTIPSTQIWLPDSVTAFEDWFPTVTKVHITSNSEYDESSDDGNPSITLTDSSADFTINDAANLSSYGVTSGDASYVVVVDDNEATNHRIWGYLGADSFTNPSNSFLVYDDKDRSTQSWLGDASSFVDTSPANWTYDIYPVTTLFTEATNRDQASGGYGLVFDVQEFTIDYGHYIDGDELGYDEGVPGDLDGKGPGGGVGTSTAAYGGGGGSNGGEGGLGYLSNAGGSPYGDAYSPLTPGSGGGAGECVGSKPGEPGGSAVKIAASTSFTNNGKITMNGGSGSNLTSFSCRAGGGAGGSIWLDVGEINGKGTVCANGGLGGYYDNPPRGGGGGGGRIAIYFESGLYEMDACVDGTPGTYLSSSGTEGTLIISGIPTISDTRQYKQNGTTEITVGGSTDENKVVFKIDADDGNTADALTAEVELQEVGTSFTNTANLRSINAPYSGTTATIQLSTDDTLNGSWWNSSWGKAVKLTFDNSASAETLTDFPILVVINSSRLNYADTQDNGEDIRFIDSDQSTELSYEIEKWNESGDSYVWVKVPEIPSGSTTDYIWLYYDNPYTFDNQNPEDVWSNNYYAVWHMSDTATGTDAILDSSGNLNHLTDYGSPSKSQAGQIGDSIYFDGTNDYLRKASMVSPGKPLTLEFFAYPASFSPPVGMFDSAPSQTNVFRNYSAGNVEWWSSSPSVSLGFATSTWNQASFVLKYDTARRLNYFRDGQNISNNSGSTTTTLAWTNFTLGNINNGSAGWYNGYLDEFRISDVERSADWIEASYETSVDNFITYASAITEPAKSPYTILNDTDYHWQTRVCDDDGNCSAWESFGNNPEAEADFTTIPDNVLPIASSVTIDSGATGINLTNGVTTTVNCSGTITDADGYTDITSVQAKLFRTGVGAGAGDDDNNHYTVSGDSQCIPSNGSGNTEDYSCDFDVEFHADPTDIGVYSADDWTCEMTPSDGGGVGTGDTDTIEMNTLHALAVTSAIDYGQAELGGDTGSTNQVTVVTNQGNASIDVDVSGDDMCIDYPTCSGSVLGANYQEYSDTTFTYGVGGTDLANTSATVNLSIAKPTSSPSSATDSIYWGIGLPGSLTKGAYTGANTFTAVSDT</sequence>
<dbReference type="EMBL" id="JAGQLK010000032">
    <property type="protein sequence ID" value="MCA9383151.1"/>
    <property type="molecule type" value="Genomic_DNA"/>
</dbReference>
<dbReference type="Pfam" id="PF10102">
    <property type="entry name" value="DUF2341"/>
    <property type="match status" value="1"/>
</dbReference>
<evidence type="ECO:0000313" key="2">
    <source>
        <dbReference type="EMBL" id="MCA9383151.1"/>
    </source>
</evidence>
<reference evidence="2" key="2">
    <citation type="journal article" date="2021" name="Microbiome">
        <title>Successional dynamics and alternative stable states in a saline activated sludge microbial community over 9 years.</title>
        <authorList>
            <person name="Wang Y."/>
            <person name="Ye J."/>
            <person name="Ju F."/>
            <person name="Liu L."/>
            <person name="Boyd J.A."/>
            <person name="Deng Y."/>
            <person name="Parks D.H."/>
            <person name="Jiang X."/>
            <person name="Yin X."/>
            <person name="Woodcroft B.J."/>
            <person name="Tyson G.W."/>
            <person name="Hugenholtz P."/>
            <person name="Polz M.F."/>
            <person name="Zhang T."/>
        </authorList>
    </citation>
    <scope>NUCLEOTIDE SEQUENCE</scope>
    <source>
        <strain evidence="2">HKST-UBA14</strain>
    </source>
</reference>
<evidence type="ECO:0000313" key="3">
    <source>
        <dbReference type="Proteomes" id="UP000783287"/>
    </source>
</evidence>
<dbReference type="PANTHER" id="PTHR31513:SF2">
    <property type="entry name" value="MRAZ"/>
    <property type="match status" value="1"/>
</dbReference>
<dbReference type="InterPro" id="IPR018765">
    <property type="entry name" value="DUF2341"/>
</dbReference>
<protein>
    <submittedName>
        <fullName evidence="2">DUF2341 domain-containing protein</fullName>
    </submittedName>
</protein>
<evidence type="ECO:0000259" key="1">
    <source>
        <dbReference type="Pfam" id="PF10102"/>
    </source>
</evidence>
<dbReference type="PANTHER" id="PTHR31513">
    <property type="entry name" value="EPHRIN TYPE-B RECEPTOR"/>
    <property type="match status" value="1"/>
</dbReference>
<gene>
    <name evidence="2" type="ORF">KC909_02190</name>
</gene>
<organism evidence="2 3">
    <name type="scientific">Candidatus Dojkabacteria bacterium</name>
    <dbReference type="NCBI Taxonomy" id="2099670"/>
    <lineage>
        <taxon>Bacteria</taxon>
        <taxon>Candidatus Dojkabacteria</taxon>
    </lineage>
</organism>
<accession>A0A955L523</accession>
<dbReference type="Proteomes" id="UP000783287">
    <property type="component" value="Unassembled WGS sequence"/>
</dbReference>
<dbReference type="InterPro" id="IPR013320">
    <property type="entry name" value="ConA-like_dom_sf"/>
</dbReference>
<dbReference type="Pfam" id="PF13385">
    <property type="entry name" value="Laminin_G_3"/>
    <property type="match status" value="1"/>
</dbReference>
<name>A0A955L523_9BACT</name>
<dbReference type="Gene3D" id="2.60.120.200">
    <property type="match status" value="1"/>
</dbReference>
<dbReference type="SUPFAM" id="SSF49899">
    <property type="entry name" value="Concanavalin A-like lectins/glucanases"/>
    <property type="match status" value="1"/>
</dbReference>
<proteinExistence type="predicted"/>
<comment type="caution">
    <text evidence="2">The sequence shown here is derived from an EMBL/GenBank/DDBJ whole genome shotgun (WGS) entry which is preliminary data.</text>
</comment>
<feature type="domain" description="DUF2341" evidence="1">
    <location>
        <begin position="1072"/>
        <end position="1136"/>
    </location>
</feature>